<evidence type="ECO:0000256" key="9">
    <source>
        <dbReference type="ARBA" id="ARBA00022777"/>
    </source>
</evidence>
<organism evidence="15 16">
    <name type="scientific">Natranaerovirga hydrolytica</name>
    <dbReference type="NCBI Taxonomy" id="680378"/>
    <lineage>
        <taxon>Bacteria</taxon>
        <taxon>Bacillati</taxon>
        <taxon>Bacillota</taxon>
        <taxon>Clostridia</taxon>
        <taxon>Lachnospirales</taxon>
        <taxon>Natranaerovirgaceae</taxon>
        <taxon>Natranaerovirga</taxon>
    </lineage>
</organism>
<reference evidence="15 16" key="1">
    <citation type="submission" date="2019-03" db="EMBL/GenBank/DDBJ databases">
        <title>Genomic Encyclopedia of Type Strains, Phase IV (KMG-IV): sequencing the most valuable type-strain genomes for metagenomic binning, comparative biology and taxonomic classification.</title>
        <authorList>
            <person name="Goeker M."/>
        </authorList>
    </citation>
    <scope>NUCLEOTIDE SEQUENCE [LARGE SCALE GENOMIC DNA]</scope>
    <source>
        <strain evidence="15 16">DSM 24176</strain>
    </source>
</reference>
<comment type="caution">
    <text evidence="15">The sequence shown here is derived from an EMBL/GenBank/DDBJ whole genome shotgun (WGS) entry which is preliminary data.</text>
</comment>
<dbReference type="RefSeq" id="WP_132280734.1">
    <property type="nucleotide sequence ID" value="NZ_SMGQ01000011.1"/>
</dbReference>
<dbReference type="GO" id="GO:0005829">
    <property type="term" value="C:cytosol"/>
    <property type="evidence" value="ECO:0007669"/>
    <property type="project" value="TreeGrafter"/>
</dbReference>
<evidence type="ECO:0000259" key="14">
    <source>
        <dbReference type="PROSITE" id="PS50052"/>
    </source>
</evidence>
<evidence type="ECO:0000256" key="12">
    <source>
        <dbReference type="ARBA" id="ARBA00048594"/>
    </source>
</evidence>
<dbReference type="EMBL" id="SMGQ01000011">
    <property type="protein sequence ID" value="TCK98341.1"/>
    <property type="molecule type" value="Genomic_DNA"/>
</dbReference>
<feature type="binding site" evidence="13">
    <location>
        <begin position="12"/>
        <end position="19"/>
    </location>
    <ligand>
        <name>ATP</name>
        <dbReference type="ChEBI" id="CHEBI:30616"/>
    </ligand>
</feature>
<dbReference type="AlphaFoldDB" id="A0A4V2Q1N7"/>
<evidence type="ECO:0000256" key="8">
    <source>
        <dbReference type="ARBA" id="ARBA00022741"/>
    </source>
</evidence>
<evidence type="ECO:0000313" key="15">
    <source>
        <dbReference type="EMBL" id="TCK98341.1"/>
    </source>
</evidence>
<evidence type="ECO:0000313" key="16">
    <source>
        <dbReference type="Proteomes" id="UP000294545"/>
    </source>
</evidence>
<accession>A0A4V2Q1N7</accession>
<comment type="catalytic activity">
    <reaction evidence="12 13">
        <text>GMP + ATP = GDP + ADP</text>
        <dbReference type="Rhea" id="RHEA:20780"/>
        <dbReference type="ChEBI" id="CHEBI:30616"/>
        <dbReference type="ChEBI" id="CHEBI:58115"/>
        <dbReference type="ChEBI" id="CHEBI:58189"/>
        <dbReference type="ChEBI" id="CHEBI:456216"/>
        <dbReference type="EC" id="2.7.4.8"/>
    </reaction>
</comment>
<dbReference type="EC" id="2.7.4.8" evidence="4 13"/>
<comment type="subcellular location">
    <subcellularLocation>
        <location evidence="2 13">Cytoplasm</location>
    </subcellularLocation>
</comment>
<dbReference type="CDD" id="cd00071">
    <property type="entry name" value="GMPK"/>
    <property type="match status" value="1"/>
</dbReference>
<dbReference type="Gene3D" id="3.30.63.10">
    <property type="entry name" value="Guanylate Kinase phosphate binding domain"/>
    <property type="match status" value="1"/>
</dbReference>
<evidence type="ECO:0000256" key="3">
    <source>
        <dbReference type="ARBA" id="ARBA00005790"/>
    </source>
</evidence>
<evidence type="ECO:0000256" key="4">
    <source>
        <dbReference type="ARBA" id="ARBA00012961"/>
    </source>
</evidence>
<dbReference type="GO" id="GO:0005524">
    <property type="term" value="F:ATP binding"/>
    <property type="evidence" value="ECO:0007669"/>
    <property type="project" value="UniProtKB-UniRule"/>
</dbReference>
<dbReference type="InterPro" id="IPR008144">
    <property type="entry name" value="Guanylate_kin-like_dom"/>
</dbReference>
<dbReference type="OrthoDB" id="9808150at2"/>
<keyword evidence="7 13" id="KW-0808">Transferase</keyword>
<dbReference type="Gene3D" id="3.40.50.300">
    <property type="entry name" value="P-loop containing nucleotide triphosphate hydrolases"/>
    <property type="match status" value="1"/>
</dbReference>
<dbReference type="SMART" id="SM00072">
    <property type="entry name" value="GuKc"/>
    <property type="match status" value="1"/>
</dbReference>
<dbReference type="PANTHER" id="PTHR23117">
    <property type="entry name" value="GUANYLATE KINASE-RELATED"/>
    <property type="match status" value="1"/>
</dbReference>
<dbReference type="InterPro" id="IPR008145">
    <property type="entry name" value="GK/Ca_channel_bsu"/>
</dbReference>
<evidence type="ECO:0000256" key="11">
    <source>
        <dbReference type="ARBA" id="ARBA00030128"/>
    </source>
</evidence>
<dbReference type="NCBIfam" id="TIGR03263">
    <property type="entry name" value="guanyl_kin"/>
    <property type="match status" value="1"/>
</dbReference>
<evidence type="ECO:0000256" key="6">
    <source>
        <dbReference type="ARBA" id="ARBA00022490"/>
    </source>
</evidence>
<evidence type="ECO:0000256" key="10">
    <source>
        <dbReference type="ARBA" id="ARBA00022840"/>
    </source>
</evidence>
<comment type="similarity">
    <text evidence="3 13">Belongs to the guanylate kinase family.</text>
</comment>
<evidence type="ECO:0000256" key="2">
    <source>
        <dbReference type="ARBA" id="ARBA00004496"/>
    </source>
</evidence>
<keyword evidence="6 13" id="KW-0963">Cytoplasm</keyword>
<protein>
    <recommendedName>
        <fullName evidence="5 13">Guanylate kinase</fullName>
        <ecNumber evidence="4 13">2.7.4.8</ecNumber>
    </recommendedName>
    <alternativeName>
        <fullName evidence="11 13">GMP kinase</fullName>
    </alternativeName>
</protein>
<dbReference type="FunFam" id="3.30.63.10:FF:000005">
    <property type="entry name" value="Guanylate kinase"/>
    <property type="match status" value="1"/>
</dbReference>
<keyword evidence="16" id="KW-1185">Reference proteome</keyword>
<dbReference type="HAMAP" id="MF_00328">
    <property type="entry name" value="Guanylate_kinase"/>
    <property type="match status" value="1"/>
</dbReference>
<name>A0A4V2Q1N7_9FIRM</name>
<keyword evidence="8 13" id="KW-0547">Nucleotide-binding</keyword>
<keyword evidence="10 13" id="KW-0067">ATP-binding</keyword>
<dbReference type="InterPro" id="IPR017665">
    <property type="entry name" value="Guanylate_kinase"/>
</dbReference>
<dbReference type="InterPro" id="IPR027417">
    <property type="entry name" value="P-loop_NTPase"/>
</dbReference>
<dbReference type="SUPFAM" id="SSF52540">
    <property type="entry name" value="P-loop containing nucleoside triphosphate hydrolases"/>
    <property type="match status" value="1"/>
</dbReference>
<keyword evidence="9 13" id="KW-0418">Kinase</keyword>
<dbReference type="GO" id="GO:0004385">
    <property type="term" value="F:GMP kinase activity"/>
    <property type="evidence" value="ECO:0007669"/>
    <property type="project" value="UniProtKB-UniRule"/>
</dbReference>
<evidence type="ECO:0000256" key="7">
    <source>
        <dbReference type="ARBA" id="ARBA00022679"/>
    </source>
</evidence>
<proteinExistence type="inferred from homology"/>
<gene>
    <name evidence="13" type="primary">gmk</name>
    <name evidence="15" type="ORF">EDC19_0761</name>
</gene>
<dbReference type="PROSITE" id="PS50052">
    <property type="entry name" value="GUANYLATE_KINASE_2"/>
    <property type="match status" value="1"/>
</dbReference>
<dbReference type="Pfam" id="PF00625">
    <property type="entry name" value="Guanylate_kin"/>
    <property type="match status" value="1"/>
</dbReference>
<evidence type="ECO:0000256" key="13">
    <source>
        <dbReference type="HAMAP-Rule" id="MF_00328"/>
    </source>
</evidence>
<feature type="domain" description="Guanylate kinase-like" evidence="14">
    <location>
        <begin position="5"/>
        <end position="182"/>
    </location>
</feature>
<dbReference type="PANTHER" id="PTHR23117:SF13">
    <property type="entry name" value="GUANYLATE KINASE"/>
    <property type="match status" value="1"/>
</dbReference>
<sequence length="210" mass="24540">MNKEGILIVLSGFSGSGKGTITKKLIEEYHYSVSISATTRKPREYEKNGREYFFFEENEFVRMIDNQAFIEWAQYLDNYYGTPKQYVEEQLKAGKDVILEIEMVGALAVKEMYPEAVLIFITPPGIKELKNRLMSRGTESIEVINKRLRRSYDEADVIHKYDYLMVNDDLEKCVKDIHAIIQYEHNKPIRNKEIINQLKNELENIVKGDD</sequence>
<evidence type="ECO:0000256" key="5">
    <source>
        <dbReference type="ARBA" id="ARBA00016296"/>
    </source>
</evidence>
<evidence type="ECO:0000256" key="1">
    <source>
        <dbReference type="ARBA" id="ARBA00003531"/>
    </source>
</evidence>
<dbReference type="Proteomes" id="UP000294545">
    <property type="component" value="Unassembled WGS sequence"/>
</dbReference>
<comment type="function">
    <text evidence="1 13">Essential for recycling GMP and indirectly, cGMP.</text>
</comment>